<sequence>MMKAGTDEGHTMLIYSMSASVDGYIADRDGGFDWSVPSEEQFRFHLEETRSLGGVVCGRRLYETMLPWENDPSLRDEELGAEFADAWNALPKVVFSRTLDRVEGNARLARGSLAEEVAAALAATDKHVEIGGASLAAEAIGLGPVDEFRIFRNPVIVGGGTPLLPPVAEQIDLELVETRTFASRVVYERYRLAGAERS</sequence>
<reference evidence="2 3" key="1">
    <citation type="submission" date="2024-09" db="EMBL/GenBank/DDBJ databases">
        <authorList>
            <person name="Sun Q."/>
            <person name="Mori K."/>
        </authorList>
    </citation>
    <scope>NUCLEOTIDE SEQUENCE [LARGE SCALE GENOMIC DNA]</scope>
    <source>
        <strain evidence="2 3">JCM 14321</strain>
    </source>
</reference>
<evidence type="ECO:0000259" key="1">
    <source>
        <dbReference type="Pfam" id="PF01872"/>
    </source>
</evidence>
<dbReference type="RefSeq" id="WP_376863954.1">
    <property type="nucleotide sequence ID" value="NZ_JBHMBL010000004.1"/>
</dbReference>
<dbReference type="EMBL" id="JBHMBL010000004">
    <property type="protein sequence ID" value="MFB9643946.1"/>
    <property type="molecule type" value="Genomic_DNA"/>
</dbReference>
<accession>A0ABV5SUB8</accession>
<feature type="domain" description="Bacterial bifunctional deaminase-reductase C-terminal" evidence="1">
    <location>
        <begin position="13"/>
        <end position="186"/>
    </location>
</feature>
<dbReference type="SUPFAM" id="SSF53597">
    <property type="entry name" value="Dihydrofolate reductase-like"/>
    <property type="match status" value="1"/>
</dbReference>
<evidence type="ECO:0000313" key="2">
    <source>
        <dbReference type="EMBL" id="MFB9643946.1"/>
    </source>
</evidence>
<dbReference type="Gene3D" id="3.40.430.10">
    <property type="entry name" value="Dihydrofolate Reductase, subunit A"/>
    <property type="match status" value="1"/>
</dbReference>
<dbReference type="InterPro" id="IPR024072">
    <property type="entry name" value="DHFR-like_dom_sf"/>
</dbReference>
<dbReference type="PANTHER" id="PTHR38011:SF11">
    <property type="entry name" value="2,5-DIAMINO-6-RIBOSYLAMINO-4(3H)-PYRIMIDINONE 5'-PHOSPHATE REDUCTASE"/>
    <property type="match status" value="1"/>
</dbReference>
<dbReference type="Proteomes" id="UP001589667">
    <property type="component" value="Unassembled WGS sequence"/>
</dbReference>
<keyword evidence="3" id="KW-1185">Reference proteome</keyword>
<organism evidence="2 3">
    <name type="scientific">Agromyces lapidis</name>
    <dbReference type="NCBI Taxonomy" id="279574"/>
    <lineage>
        <taxon>Bacteria</taxon>
        <taxon>Bacillati</taxon>
        <taxon>Actinomycetota</taxon>
        <taxon>Actinomycetes</taxon>
        <taxon>Micrococcales</taxon>
        <taxon>Microbacteriaceae</taxon>
        <taxon>Agromyces</taxon>
    </lineage>
</organism>
<dbReference type="InterPro" id="IPR002734">
    <property type="entry name" value="RibDG_C"/>
</dbReference>
<dbReference type="InterPro" id="IPR050765">
    <property type="entry name" value="Riboflavin_Biosynth_HTPR"/>
</dbReference>
<gene>
    <name evidence="2" type="ORF">ACFFQV_16770</name>
</gene>
<proteinExistence type="predicted"/>
<evidence type="ECO:0000313" key="3">
    <source>
        <dbReference type="Proteomes" id="UP001589667"/>
    </source>
</evidence>
<dbReference type="PANTHER" id="PTHR38011">
    <property type="entry name" value="DIHYDROFOLATE REDUCTASE FAMILY PROTEIN (AFU_ORTHOLOGUE AFUA_8G06820)"/>
    <property type="match status" value="1"/>
</dbReference>
<protein>
    <submittedName>
        <fullName evidence="2">Dihydrofolate reductase family protein</fullName>
    </submittedName>
</protein>
<name>A0ABV5SUB8_9MICO</name>
<comment type="caution">
    <text evidence="2">The sequence shown here is derived from an EMBL/GenBank/DDBJ whole genome shotgun (WGS) entry which is preliminary data.</text>
</comment>
<dbReference type="Pfam" id="PF01872">
    <property type="entry name" value="RibD_C"/>
    <property type="match status" value="1"/>
</dbReference>